<feature type="compositionally biased region" description="Basic and acidic residues" evidence="1">
    <location>
        <begin position="1"/>
        <end position="14"/>
    </location>
</feature>
<feature type="region of interest" description="Disordered" evidence="1">
    <location>
        <begin position="1"/>
        <end position="42"/>
    </location>
</feature>
<feature type="compositionally biased region" description="Acidic residues" evidence="1">
    <location>
        <begin position="15"/>
        <end position="26"/>
    </location>
</feature>
<protein>
    <submittedName>
        <fullName evidence="2">Uncharacterized protein</fullName>
    </submittedName>
</protein>
<reference evidence="2" key="1">
    <citation type="submission" date="2021-05" db="EMBL/GenBank/DDBJ databases">
        <authorList>
            <person name="Alioto T."/>
            <person name="Alioto T."/>
            <person name="Gomez Garrido J."/>
        </authorList>
    </citation>
    <scope>NUCLEOTIDE SEQUENCE</scope>
</reference>
<accession>A0A8D8PNS0</accession>
<organism evidence="2">
    <name type="scientific">Cacopsylla melanoneura</name>
    <dbReference type="NCBI Taxonomy" id="428564"/>
    <lineage>
        <taxon>Eukaryota</taxon>
        <taxon>Metazoa</taxon>
        <taxon>Ecdysozoa</taxon>
        <taxon>Arthropoda</taxon>
        <taxon>Hexapoda</taxon>
        <taxon>Insecta</taxon>
        <taxon>Pterygota</taxon>
        <taxon>Neoptera</taxon>
        <taxon>Paraneoptera</taxon>
        <taxon>Hemiptera</taxon>
        <taxon>Sternorrhyncha</taxon>
        <taxon>Psylloidea</taxon>
        <taxon>Psyllidae</taxon>
        <taxon>Psyllinae</taxon>
        <taxon>Cacopsylla</taxon>
    </lineage>
</organism>
<proteinExistence type="predicted"/>
<sequence>MKNKNRDKNPKGKEDTEDQDSEDIDGDVTHYTDGDVTPNTDDNVTACTPKNIAVNGYVIINYEEEFYPGILLEKVAGDSWRIKTMDMAGPGTWNWPSKDDILVYNDREIVCNIKPPEIINSRGIYLVPEIDIVRKTNVRQTE</sequence>
<dbReference type="EMBL" id="HBUF01015912">
    <property type="protein sequence ID" value="CAG6609742.1"/>
    <property type="molecule type" value="Transcribed_RNA"/>
</dbReference>
<evidence type="ECO:0000313" key="2">
    <source>
        <dbReference type="EMBL" id="CAG6609742.1"/>
    </source>
</evidence>
<dbReference type="EMBL" id="HBUF01517157">
    <property type="protein sequence ID" value="CAG6748090.1"/>
    <property type="molecule type" value="Transcribed_RNA"/>
</dbReference>
<name>A0A8D8PNS0_9HEMI</name>
<dbReference type="AlphaFoldDB" id="A0A8D8PNS0"/>
<evidence type="ECO:0000256" key="1">
    <source>
        <dbReference type="SAM" id="MobiDB-lite"/>
    </source>
</evidence>